<evidence type="ECO:0000256" key="2">
    <source>
        <dbReference type="SAM" id="Phobius"/>
    </source>
</evidence>
<organism evidence="3 4">
    <name type="scientific">Rhizoctonia solani</name>
    <dbReference type="NCBI Taxonomy" id="456999"/>
    <lineage>
        <taxon>Eukaryota</taxon>
        <taxon>Fungi</taxon>
        <taxon>Dikarya</taxon>
        <taxon>Basidiomycota</taxon>
        <taxon>Agaricomycotina</taxon>
        <taxon>Agaricomycetes</taxon>
        <taxon>Cantharellales</taxon>
        <taxon>Ceratobasidiaceae</taxon>
        <taxon>Rhizoctonia</taxon>
    </lineage>
</organism>
<feature type="compositionally biased region" description="Basic and acidic residues" evidence="1">
    <location>
        <begin position="31"/>
        <end position="40"/>
    </location>
</feature>
<feature type="transmembrane region" description="Helical" evidence="2">
    <location>
        <begin position="298"/>
        <end position="318"/>
    </location>
</feature>
<dbReference type="AlphaFoldDB" id="A0A8H8P898"/>
<dbReference type="EMBL" id="CP059670">
    <property type="protein sequence ID" value="QRW25352.1"/>
    <property type="molecule type" value="Genomic_DNA"/>
</dbReference>
<dbReference type="PANTHER" id="PTHR37488:SF2">
    <property type="entry name" value="DUF1275 DOMAIN-CONTAINING PROTEIN"/>
    <property type="match status" value="1"/>
</dbReference>
<keyword evidence="3" id="KW-0012">Acyltransferase</keyword>
<protein>
    <submittedName>
        <fullName evidence="3">Acyltransferase</fullName>
    </submittedName>
</protein>
<dbReference type="Pfam" id="PF06912">
    <property type="entry name" value="DUF1275"/>
    <property type="match status" value="1"/>
</dbReference>
<dbReference type="KEGG" id="rsx:RhiXN_07301"/>
<dbReference type="PANTHER" id="PTHR37488">
    <property type="entry name" value="DUF1275 DOMAIN-CONTAINING PROTEIN"/>
    <property type="match status" value="1"/>
</dbReference>
<accession>A0A8H8P898</accession>
<evidence type="ECO:0000313" key="4">
    <source>
        <dbReference type="Proteomes" id="UP000650533"/>
    </source>
</evidence>
<dbReference type="InterPro" id="IPR010699">
    <property type="entry name" value="DUF1275"/>
</dbReference>
<evidence type="ECO:0000256" key="1">
    <source>
        <dbReference type="SAM" id="MobiDB-lite"/>
    </source>
</evidence>
<gene>
    <name evidence="3" type="ORF">RhiXN_07301</name>
</gene>
<keyword evidence="2" id="KW-0812">Transmembrane</keyword>
<dbReference type="RefSeq" id="XP_043185589.1">
    <property type="nucleotide sequence ID" value="XM_043327117.1"/>
</dbReference>
<keyword evidence="3" id="KW-0808">Transferase</keyword>
<keyword evidence="2" id="KW-1133">Transmembrane helix</keyword>
<proteinExistence type="predicted"/>
<feature type="transmembrane region" description="Helical" evidence="2">
    <location>
        <begin position="275"/>
        <end position="292"/>
    </location>
</feature>
<dbReference type="Proteomes" id="UP000650533">
    <property type="component" value="Chromosome 13"/>
</dbReference>
<evidence type="ECO:0000313" key="3">
    <source>
        <dbReference type="EMBL" id="QRW25352.1"/>
    </source>
</evidence>
<feature type="region of interest" description="Disordered" evidence="1">
    <location>
        <begin position="1"/>
        <end position="50"/>
    </location>
</feature>
<reference evidence="3" key="1">
    <citation type="submission" date="2020-05" db="EMBL/GenBank/DDBJ databases">
        <title>Evolutionary and genomic comparisons of hybrid uninucleate and nonhybrid Rhizoctonia fungi.</title>
        <authorList>
            <person name="Li C."/>
            <person name="Chen X."/>
        </authorList>
    </citation>
    <scope>NUCLEOTIDE SEQUENCE</scope>
    <source>
        <strain evidence="3">AG-1 IA</strain>
    </source>
</reference>
<dbReference type="GeneID" id="67029580"/>
<name>A0A8H8P898_9AGAM</name>
<keyword evidence="2" id="KW-0472">Membrane</keyword>
<sequence>MADATRPLSYANSDEKMPVTPSEPSSPPKAYDPHAVERGHPSPGEPITAVNSIILEEGLMNKEARSPTTPAAQDSEEPEIPVSELPLITGNTIQCAMAIAKLFTKYPHPVTENPWPTTVPEQVSWNPLAAEQWDWRRDTGLKTSDAQALASLLCFLFGAFCGRLGDHIGARKRAWLISTTFLQAMFTLGATLCCHANGESSFAGARGSEFANWGNVLGFCTLGFTSAAMGLQAHTGVRIGNIFNSSVVLTTIWVQFVGEPKLFKPAVIKQRDHKAIAVLGLIIGGIAGRALVDAIGSTWTFGIGAIIRVLIALSWLSIPAAKRKRAERSVS</sequence>
<dbReference type="GO" id="GO:0016746">
    <property type="term" value="F:acyltransferase activity"/>
    <property type="evidence" value="ECO:0007669"/>
    <property type="project" value="UniProtKB-KW"/>
</dbReference>